<organism evidence="2 3">
    <name type="scientific">Tuber magnatum</name>
    <name type="common">white Piedmont truffle</name>
    <dbReference type="NCBI Taxonomy" id="42249"/>
    <lineage>
        <taxon>Eukaryota</taxon>
        <taxon>Fungi</taxon>
        <taxon>Dikarya</taxon>
        <taxon>Ascomycota</taxon>
        <taxon>Pezizomycotina</taxon>
        <taxon>Pezizomycetes</taxon>
        <taxon>Pezizales</taxon>
        <taxon>Tuberaceae</taxon>
        <taxon>Tuber</taxon>
    </lineage>
</organism>
<dbReference type="EMBL" id="PYWC01000005">
    <property type="protein sequence ID" value="PWW79898.1"/>
    <property type="molecule type" value="Genomic_DNA"/>
</dbReference>
<evidence type="ECO:0000256" key="1">
    <source>
        <dbReference type="SAM" id="MobiDB-lite"/>
    </source>
</evidence>
<protein>
    <submittedName>
        <fullName evidence="2">Uncharacterized protein</fullName>
    </submittedName>
</protein>
<reference evidence="2 3" key="1">
    <citation type="submission" date="2018-03" db="EMBL/GenBank/DDBJ databases">
        <title>Genomes of Pezizomycetes fungi and the evolution of truffles.</title>
        <authorList>
            <person name="Murat C."/>
            <person name="Payen T."/>
            <person name="Noel B."/>
            <person name="Kuo A."/>
            <person name="Martin F.M."/>
        </authorList>
    </citation>
    <scope>NUCLEOTIDE SEQUENCE [LARGE SCALE GENOMIC DNA]</scope>
    <source>
        <strain evidence="2">091103-1</strain>
    </source>
</reference>
<feature type="compositionally biased region" description="Polar residues" evidence="1">
    <location>
        <begin position="26"/>
        <end position="38"/>
    </location>
</feature>
<gene>
    <name evidence="2" type="ORF">C7212DRAFT_307589</name>
</gene>
<dbReference type="AlphaFoldDB" id="A0A317SZM0"/>
<name>A0A317SZM0_9PEZI</name>
<feature type="compositionally biased region" description="Basic and acidic residues" evidence="1">
    <location>
        <begin position="39"/>
        <end position="53"/>
    </location>
</feature>
<comment type="caution">
    <text evidence="2">The sequence shown here is derived from an EMBL/GenBank/DDBJ whole genome shotgun (WGS) entry which is preliminary data.</text>
</comment>
<evidence type="ECO:0000313" key="3">
    <source>
        <dbReference type="Proteomes" id="UP000246991"/>
    </source>
</evidence>
<dbReference type="Proteomes" id="UP000246991">
    <property type="component" value="Unassembled WGS sequence"/>
</dbReference>
<proteinExistence type="predicted"/>
<evidence type="ECO:0000313" key="2">
    <source>
        <dbReference type="EMBL" id="PWW79898.1"/>
    </source>
</evidence>
<sequence>GHSYNHSEGVPQHHHTPTADRLHDSNIPQVSSSANRSKGLSDLRHDSRNDGYRHRYITAAHRSRAAEKQGPPSIRSEDGGVTEGGHRRRTDPSSRGRPVSRAGEREIPPARGQQAADRTRGKD</sequence>
<feature type="region of interest" description="Disordered" evidence="1">
    <location>
        <begin position="1"/>
        <end position="123"/>
    </location>
</feature>
<accession>A0A317SZM0</accession>
<feature type="non-terminal residue" evidence="2">
    <location>
        <position position="1"/>
    </location>
</feature>
<keyword evidence="3" id="KW-1185">Reference proteome</keyword>